<name>A0ABV5EE12_9ACTN</name>
<accession>A0ABV5EE12</accession>
<organism evidence="1 2">
    <name type="scientific">Streptomyces broussonetiae</name>
    <dbReference type="NCBI Taxonomy" id="2686304"/>
    <lineage>
        <taxon>Bacteria</taxon>
        <taxon>Bacillati</taxon>
        <taxon>Actinomycetota</taxon>
        <taxon>Actinomycetes</taxon>
        <taxon>Kitasatosporales</taxon>
        <taxon>Streptomycetaceae</taxon>
        <taxon>Streptomyces</taxon>
    </lineage>
</organism>
<evidence type="ECO:0000313" key="1">
    <source>
        <dbReference type="EMBL" id="MFB8775092.1"/>
    </source>
</evidence>
<dbReference type="EMBL" id="JAYMRP010000017">
    <property type="protein sequence ID" value="MFB8775092.1"/>
    <property type="molecule type" value="Genomic_DNA"/>
</dbReference>
<comment type="caution">
    <text evidence="1">The sequence shown here is derived from an EMBL/GenBank/DDBJ whole genome shotgun (WGS) entry which is preliminary data.</text>
</comment>
<keyword evidence="2" id="KW-1185">Reference proteome</keyword>
<gene>
    <name evidence="1" type="ORF">VSS16_20550</name>
</gene>
<proteinExistence type="predicted"/>
<dbReference type="RefSeq" id="WP_376733736.1">
    <property type="nucleotide sequence ID" value="NZ_JAYMRP010000017.1"/>
</dbReference>
<reference evidence="1 2" key="1">
    <citation type="submission" date="2024-01" db="EMBL/GenBank/DDBJ databases">
        <title>Genome mining of biosynthetic gene clusters to explore secondary metabolites of Streptomyces sp.</title>
        <authorList>
            <person name="Baig A."/>
            <person name="Ajitkumar Shintre N."/>
            <person name="Kumar H."/>
            <person name="Anbarasu A."/>
            <person name="Ramaiah S."/>
        </authorList>
    </citation>
    <scope>NUCLEOTIDE SEQUENCE [LARGE SCALE GENOMIC DNA]</scope>
    <source>
        <strain evidence="1 2">A57</strain>
    </source>
</reference>
<evidence type="ECO:0000313" key="2">
    <source>
        <dbReference type="Proteomes" id="UP001585080"/>
    </source>
</evidence>
<dbReference type="Proteomes" id="UP001585080">
    <property type="component" value="Unassembled WGS sequence"/>
</dbReference>
<sequence>MGTPYQQRLRERCLAVPEMPAPEPWRLVAGGEIAVGGLVGVGFAVHPEGGQDIAMVVSGPGHGLFDTVTGERIAREYDPEDAYPEGDDLSCPGLGPVTGVPVRIAGLYGGGLHTTAPGGWTVDVVSPDWPHHRVLLSAGGGPYTGAPGESWWHVRHVDVTELCAAGFSPSGRTLVVATSAGVTFWTRCP</sequence>
<protein>
    <submittedName>
        <fullName evidence="1">Uncharacterized protein</fullName>
    </submittedName>
</protein>